<gene>
    <name evidence="6" type="ORF">MNODULE_22025</name>
</gene>
<comment type="caution">
    <text evidence="6">The sequence shown here is derived from an EMBL/GenBank/DDBJ whole genome shotgun (WGS) entry which is preliminary data.</text>
</comment>
<dbReference type="InterPro" id="IPR019734">
    <property type="entry name" value="TPR_rpt"/>
</dbReference>
<dbReference type="PRINTS" id="PR00996">
    <property type="entry name" value="CHERMTFRASE"/>
</dbReference>
<evidence type="ECO:0000256" key="1">
    <source>
        <dbReference type="ARBA" id="ARBA00022603"/>
    </source>
</evidence>
<feature type="repeat" description="TPR" evidence="4">
    <location>
        <begin position="411"/>
        <end position="444"/>
    </location>
</feature>
<keyword evidence="1" id="KW-0489">Methyltransferase</keyword>
<dbReference type="SUPFAM" id="SSF53335">
    <property type="entry name" value="S-adenosyl-L-methionine-dependent methyltransferases"/>
    <property type="match status" value="1"/>
</dbReference>
<sequence length="509" mass="57529">MDIGPLDIELSRLSDFIASRLGLRFPRERWRDLERGIGSAARDLGFRDIGSCIQWLLSSPLTQRQTEILASHLTVGETYFFREKRSLAVLEESIFPEFIRARHIAERSLRIWSAGCCTGEEPYSIAILLDKLIPDLQNWNITILATDINPRFLQKASEGLYTEWSFRDSPSWIKERYFERKKGDRFEISPEIKKRVTFSYLNLAEDVYPSLTNNTNAMDVIFCRNVLMYFAPERTKKVVDRFYRSLIDGGWLIVSPSETSQALFAQYATVNLPDVILYQKESDLLRTTPSAEAFPAIPVEAPRSSFHPPVHFLPEPAAEVVLAQETGIFLPLEDQKQRTAETRPDSYAEAAALYDQGRYPEASEKIAGLLKDHPDNAKAMTLLARVYANQGNLAEALQWCQRAIAADKLSAEGHYLLATVLQEQGHIADAVLSLKRALYLDPDFALAHFALGNMTRQQGNFKASEKHYANALSLLNARRSEEVLLASEGMTAGRLVEIIRSTTFKETVA</sequence>
<keyword evidence="7" id="KW-1185">Reference proteome</keyword>
<dbReference type="SMART" id="SM00138">
    <property type="entry name" value="MeTrc"/>
    <property type="match status" value="1"/>
</dbReference>
<accession>A0A7X6DU57</accession>
<evidence type="ECO:0000256" key="3">
    <source>
        <dbReference type="ARBA" id="ARBA00022691"/>
    </source>
</evidence>
<protein>
    <submittedName>
        <fullName evidence="6">Tetratricopeptide repeat protein</fullName>
    </submittedName>
</protein>
<dbReference type="Proteomes" id="UP000534783">
    <property type="component" value="Unassembled WGS sequence"/>
</dbReference>
<evidence type="ECO:0000313" key="6">
    <source>
        <dbReference type="EMBL" id="NKE73441.1"/>
    </source>
</evidence>
<evidence type="ECO:0000256" key="2">
    <source>
        <dbReference type="ARBA" id="ARBA00022679"/>
    </source>
</evidence>
<feature type="domain" description="CheR-type methyltransferase" evidence="5">
    <location>
        <begin position="1"/>
        <end position="283"/>
    </location>
</feature>
<organism evidence="6 7">
    <name type="scientific">Candidatus Manganitrophus noduliformans</name>
    <dbReference type="NCBI Taxonomy" id="2606439"/>
    <lineage>
        <taxon>Bacteria</taxon>
        <taxon>Pseudomonadati</taxon>
        <taxon>Nitrospirota</taxon>
        <taxon>Nitrospiria</taxon>
        <taxon>Candidatus Troglogloeales</taxon>
        <taxon>Candidatus Manganitrophaceae</taxon>
        <taxon>Candidatus Manganitrophus</taxon>
    </lineage>
</organism>
<dbReference type="SUPFAM" id="SSF48452">
    <property type="entry name" value="TPR-like"/>
    <property type="match status" value="1"/>
</dbReference>
<dbReference type="PROSITE" id="PS50123">
    <property type="entry name" value="CHER"/>
    <property type="match status" value="1"/>
</dbReference>
<evidence type="ECO:0000313" key="7">
    <source>
        <dbReference type="Proteomes" id="UP000534783"/>
    </source>
</evidence>
<dbReference type="Pfam" id="PF01739">
    <property type="entry name" value="CheR"/>
    <property type="match status" value="1"/>
</dbReference>
<dbReference type="Gene3D" id="3.40.50.150">
    <property type="entry name" value="Vaccinia Virus protein VP39"/>
    <property type="match status" value="1"/>
</dbReference>
<reference evidence="6 7" key="1">
    <citation type="journal article" date="2020" name="Nature">
        <title>Bacterial chemolithoautotrophy via manganese oxidation.</title>
        <authorList>
            <person name="Yu H."/>
            <person name="Leadbetter J.R."/>
        </authorList>
    </citation>
    <scope>NUCLEOTIDE SEQUENCE [LARGE SCALE GENOMIC DNA]</scope>
    <source>
        <strain evidence="6 7">Mn-1</strain>
    </source>
</reference>
<keyword evidence="2" id="KW-0808">Transferase</keyword>
<dbReference type="RefSeq" id="WP_168063398.1">
    <property type="nucleotide sequence ID" value="NZ_VTOW01000007.1"/>
</dbReference>
<dbReference type="PANTHER" id="PTHR24422">
    <property type="entry name" value="CHEMOTAXIS PROTEIN METHYLTRANSFERASE"/>
    <property type="match status" value="1"/>
</dbReference>
<dbReference type="InterPro" id="IPR050903">
    <property type="entry name" value="Bact_Chemotaxis_MeTrfase"/>
</dbReference>
<dbReference type="GO" id="GO:0032259">
    <property type="term" value="P:methylation"/>
    <property type="evidence" value="ECO:0007669"/>
    <property type="project" value="UniProtKB-KW"/>
</dbReference>
<dbReference type="SMART" id="SM00028">
    <property type="entry name" value="TPR"/>
    <property type="match status" value="3"/>
</dbReference>
<proteinExistence type="predicted"/>
<dbReference type="InterPro" id="IPR029063">
    <property type="entry name" value="SAM-dependent_MTases_sf"/>
</dbReference>
<evidence type="ECO:0000259" key="5">
    <source>
        <dbReference type="PROSITE" id="PS50123"/>
    </source>
</evidence>
<dbReference type="AlphaFoldDB" id="A0A7X6DU57"/>
<dbReference type="PROSITE" id="PS50005">
    <property type="entry name" value="TPR"/>
    <property type="match status" value="2"/>
</dbReference>
<keyword evidence="3" id="KW-0949">S-adenosyl-L-methionine</keyword>
<feature type="repeat" description="TPR" evidence="4">
    <location>
        <begin position="377"/>
        <end position="410"/>
    </location>
</feature>
<dbReference type="EMBL" id="VTOW01000007">
    <property type="protein sequence ID" value="NKE73441.1"/>
    <property type="molecule type" value="Genomic_DNA"/>
</dbReference>
<dbReference type="InterPro" id="IPR022642">
    <property type="entry name" value="CheR_C"/>
</dbReference>
<keyword evidence="4" id="KW-0802">TPR repeat</keyword>
<dbReference type="Gene3D" id="1.25.40.10">
    <property type="entry name" value="Tetratricopeptide repeat domain"/>
    <property type="match status" value="1"/>
</dbReference>
<dbReference type="InterPro" id="IPR000780">
    <property type="entry name" value="CheR_MeTrfase"/>
</dbReference>
<name>A0A7X6DU57_9BACT</name>
<evidence type="ECO:0000256" key="4">
    <source>
        <dbReference type="PROSITE-ProRule" id="PRU00339"/>
    </source>
</evidence>
<dbReference type="GO" id="GO:0008757">
    <property type="term" value="F:S-adenosylmethionine-dependent methyltransferase activity"/>
    <property type="evidence" value="ECO:0007669"/>
    <property type="project" value="InterPro"/>
</dbReference>
<dbReference type="Pfam" id="PF13432">
    <property type="entry name" value="TPR_16"/>
    <property type="match status" value="2"/>
</dbReference>
<dbReference type="InterPro" id="IPR011990">
    <property type="entry name" value="TPR-like_helical_dom_sf"/>
</dbReference>
<dbReference type="PANTHER" id="PTHR24422:SF19">
    <property type="entry name" value="CHEMOTAXIS PROTEIN METHYLTRANSFERASE"/>
    <property type="match status" value="1"/>
</dbReference>